<protein>
    <submittedName>
        <fullName evidence="1">Uncharacterized protein</fullName>
    </submittedName>
</protein>
<name>A0A8X7C957_9ARAC</name>
<dbReference type="EMBL" id="BMAV01012031">
    <property type="protein sequence ID" value="GFY58353.1"/>
    <property type="molecule type" value="Genomic_DNA"/>
</dbReference>
<evidence type="ECO:0000313" key="1">
    <source>
        <dbReference type="EMBL" id="GFY58353.1"/>
    </source>
</evidence>
<gene>
    <name evidence="1" type="ORF">TNIN_466641</name>
</gene>
<proteinExistence type="predicted"/>
<dbReference type="Proteomes" id="UP000886998">
    <property type="component" value="Unassembled WGS sequence"/>
</dbReference>
<evidence type="ECO:0000313" key="2">
    <source>
        <dbReference type="Proteomes" id="UP000886998"/>
    </source>
</evidence>
<accession>A0A8X7C957</accession>
<dbReference type="AlphaFoldDB" id="A0A8X7C957"/>
<sequence>MENGISNRYALIRKASTEKPNPYLSFLLLEMCFRADLSFPCILNADLLVFEAGSEIEFFPVEALLFVVSISRFVQRLY</sequence>
<comment type="caution">
    <text evidence="1">The sequence shown here is derived from an EMBL/GenBank/DDBJ whole genome shotgun (WGS) entry which is preliminary data.</text>
</comment>
<keyword evidence="2" id="KW-1185">Reference proteome</keyword>
<dbReference type="OrthoDB" id="10284898at2759"/>
<organism evidence="1 2">
    <name type="scientific">Trichonephila inaurata madagascariensis</name>
    <dbReference type="NCBI Taxonomy" id="2747483"/>
    <lineage>
        <taxon>Eukaryota</taxon>
        <taxon>Metazoa</taxon>
        <taxon>Ecdysozoa</taxon>
        <taxon>Arthropoda</taxon>
        <taxon>Chelicerata</taxon>
        <taxon>Arachnida</taxon>
        <taxon>Araneae</taxon>
        <taxon>Araneomorphae</taxon>
        <taxon>Entelegynae</taxon>
        <taxon>Araneoidea</taxon>
        <taxon>Nephilidae</taxon>
        <taxon>Trichonephila</taxon>
        <taxon>Trichonephila inaurata</taxon>
    </lineage>
</organism>
<reference evidence="1" key="1">
    <citation type="submission" date="2020-08" db="EMBL/GenBank/DDBJ databases">
        <title>Multicomponent nature underlies the extraordinary mechanical properties of spider dragline silk.</title>
        <authorList>
            <person name="Kono N."/>
            <person name="Nakamura H."/>
            <person name="Mori M."/>
            <person name="Yoshida Y."/>
            <person name="Ohtoshi R."/>
            <person name="Malay A.D."/>
            <person name="Moran D.A.P."/>
            <person name="Tomita M."/>
            <person name="Numata K."/>
            <person name="Arakawa K."/>
        </authorList>
    </citation>
    <scope>NUCLEOTIDE SEQUENCE</scope>
</reference>